<evidence type="ECO:0000256" key="2">
    <source>
        <dbReference type="RuleBase" id="RU363044"/>
    </source>
</evidence>
<comment type="similarity">
    <text evidence="2">Belongs to the helicase family.</text>
</comment>
<dbReference type="InterPro" id="IPR027417">
    <property type="entry name" value="P-loop_NTPase"/>
</dbReference>
<dbReference type="GO" id="GO:0016787">
    <property type="term" value="F:hydrolase activity"/>
    <property type="evidence" value="ECO:0007669"/>
    <property type="project" value="UniProtKB-KW"/>
</dbReference>
<dbReference type="EMBL" id="CAMAPF010001139">
    <property type="protein sequence ID" value="CAH9147748.1"/>
    <property type="molecule type" value="Genomic_DNA"/>
</dbReference>
<dbReference type="GO" id="GO:0006281">
    <property type="term" value="P:DNA repair"/>
    <property type="evidence" value="ECO:0007669"/>
    <property type="project" value="UniProtKB-KW"/>
</dbReference>
<dbReference type="Pfam" id="PF21530">
    <property type="entry name" value="Pif1_2B_dom"/>
    <property type="match status" value="1"/>
</dbReference>
<dbReference type="InterPro" id="IPR049163">
    <property type="entry name" value="Pif1-like_2B_dom"/>
</dbReference>
<organism evidence="5 6">
    <name type="scientific">Cuscuta epithymum</name>
    <dbReference type="NCBI Taxonomy" id="186058"/>
    <lineage>
        <taxon>Eukaryota</taxon>
        <taxon>Viridiplantae</taxon>
        <taxon>Streptophyta</taxon>
        <taxon>Embryophyta</taxon>
        <taxon>Tracheophyta</taxon>
        <taxon>Spermatophyta</taxon>
        <taxon>Magnoliopsida</taxon>
        <taxon>eudicotyledons</taxon>
        <taxon>Gunneridae</taxon>
        <taxon>Pentapetalae</taxon>
        <taxon>asterids</taxon>
        <taxon>lamiids</taxon>
        <taxon>Solanales</taxon>
        <taxon>Convolvulaceae</taxon>
        <taxon>Cuscuteae</taxon>
        <taxon>Cuscuta</taxon>
        <taxon>Cuscuta subgen. Cuscuta</taxon>
    </lineage>
</organism>
<name>A0AAV0GJ19_9ASTE</name>
<dbReference type="PANTHER" id="PTHR10492:SF101">
    <property type="entry name" value="ATP-DEPENDENT DNA HELICASE"/>
    <property type="match status" value="1"/>
</dbReference>
<reference evidence="5" key="1">
    <citation type="submission" date="2022-07" db="EMBL/GenBank/DDBJ databases">
        <authorList>
            <person name="Macas J."/>
            <person name="Novak P."/>
            <person name="Neumann P."/>
        </authorList>
    </citation>
    <scope>NUCLEOTIDE SEQUENCE</scope>
</reference>
<dbReference type="Pfam" id="PF05970">
    <property type="entry name" value="PIF1"/>
    <property type="match status" value="1"/>
</dbReference>
<proteinExistence type="inferred from homology"/>
<keyword evidence="2" id="KW-0233">DNA recombination</keyword>
<dbReference type="GO" id="GO:0005524">
    <property type="term" value="F:ATP binding"/>
    <property type="evidence" value="ECO:0007669"/>
    <property type="project" value="UniProtKB-KW"/>
</dbReference>
<evidence type="ECO:0000256" key="1">
    <source>
        <dbReference type="ARBA" id="ARBA00004474"/>
    </source>
</evidence>
<sequence>MFLGWMEANKKYEMARQMTYAEFPQKFVWKKGTREWVPRKKAFSIGRIYYVPPGCGESYYMRCLLNHIRGVTCHEDLRTIGGVLYNSYRETCYALGLLDDDKEFVDGFTEASDFATAFALRILFVVLLWSESMSRPEFVWEKCWIYMAEDIQYKLRKKYQHPGFVMDNDQLQMAALTEVEMLLQRRGKSLRDFPPMPYPKSDSTYLSNNRFVEEELQYDRQAMHQEHNTLLQGLTDEQRVVYEKIMHSVETECGGMYFVYGYGGTGKTFVWRTISAALRSKGDIVLNVASSGIASLLLPGGRTAHSRFAIPISLNEDSTCNIKQGSPLAILISKCKLIIWDEAPMLHKFCFEALDRSMRDVLRFTNPNSLNLPFGGKTIVLGGDFRQVLPVIPQGSRQDVVNATINSSYLWGECTVLRLTKNMRLQNVSSPAESYDLKAFADWIASIGDGLAGDLNDGCVSIKIPDDILIKYTGDPIAKIVEVIYPDYLKSSTDLSYLRDRAILAPTLDVVDSINDYMTSLNSKEVARTYLSSDSVCKSDSTHDLIAELHTTEFLNSIKLSGVPNHKLTLKVGTPVMLLRNIDHSLGLCNGTRLIITKMCDHILEGRVLNGISAGQKVLIPRLSLTPSDVRLPFRFQRRQFPIMTAYAMTINKSQGQSLTHVGLLLKKPVFSHGQLYVAVSRV</sequence>
<comment type="catalytic activity">
    <reaction evidence="2">
        <text>ATP + H2O = ADP + phosphate + H(+)</text>
        <dbReference type="Rhea" id="RHEA:13065"/>
        <dbReference type="ChEBI" id="CHEBI:15377"/>
        <dbReference type="ChEBI" id="CHEBI:15378"/>
        <dbReference type="ChEBI" id="CHEBI:30616"/>
        <dbReference type="ChEBI" id="CHEBI:43474"/>
        <dbReference type="ChEBI" id="CHEBI:456216"/>
        <dbReference type="EC" id="5.6.2.3"/>
    </reaction>
</comment>
<comment type="caution">
    <text evidence="5">The sequence shown here is derived from an EMBL/GenBank/DDBJ whole genome shotgun (WGS) entry which is preliminary data.</text>
</comment>
<dbReference type="SUPFAM" id="SSF52540">
    <property type="entry name" value="P-loop containing nucleoside triphosphate hydrolases"/>
    <property type="match status" value="2"/>
</dbReference>
<keyword evidence="2" id="KW-0547">Nucleotide-binding</keyword>
<keyword evidence="2" id="KW-0347">Helicase</keyword>
<dbReference type="GO" id="GO:0000723">
    <property type="term" value="P:telomere maintenance"/>
    <property type="evidence" value="ECO:0007669"/>
    <property type="project" value="InterPro"/>
</dbReference>
<dbReference type="Proteomes" id="UP001152523">
    <property type="component" value="Unassembled WGS sequence"/>
</dbReference>
<evidence type="ECO:0000313" key="5">
    <source>
        <dbReference type="EMBL" id="CAH9147748.1"/>
    </source>
</evidence>
<keyword evidence="2" id="KW-0378">Hydrolase</keyword>
<keyword evidence="6" id="KW-1185">Reference proteome</keyword>
<dbReference type="GO" id="GO:0043139">
    <property type="term" value="F:5'-3' DNA helicase activity"/>
    <property type="evidence" value="ECO:0007669"/>
    <property type="project" value="UniProtKB-EC"/>
</dbReference>
<comment type="subcellular location">
    <subcellularLocation>
        <location evidence="1">Plastid</location>
    </subcellularLocation>
</comment>
<evidence type="ECO:0000259" key="4">
    <source>
        <dbReference type="Pfam" id="PF21530"/>
    </source>
</evidence>
<dbReference type="CDD" id="cd18809">
    <property type="entry name" value="SF1_C_RecD"/>
    <property type="match status" value="1"/>
</dbReference>
<feature type="non-terminal residue" evidence="5">
    <location>
        <position position="683"/>
    </location>
</feature>
<dbReference type="AlphaFoldDB" id="A0AAV0GJ19"/>
<keyword evidence="2" id="KW-0234">DNA repair</keyword>
<dbReference type="GO" id="GO:0009536">
    <property type="term" value="C:plastid"/>
    <property type="evidence" value="ECO:0007669"/>
    <property type="project" value="UniProtKB-SubCell"/>
</dbReference>
<keyword evidence="2" id="KW-0227">DNA damage</keyword>
<dbReference type="PANTHER" id="PTHR10492">
    <property type="match status" value="1"/>
</dbReference>
<comment type="cofactor">
    <cofactor evidence="2">
        <name>Mg(2+)</name>
        <dbReference type="ChEBI" id="CHEBI:18420"/>
    </cofactor>
</comment>
<dbReference type="EC" id="5.6.2.3" evidence="2"/>
<feature type="domain" description="DNA helicase Pif1-like DEAD-box helicase" evidence="3">
    <location>
        <begin position="234"/>
        <end position="453"/>
    </location>
</feature>
<accession>A0AAV0GJ19</accession>
<dbReference type="InterPro" id="IPR010285">
    <property type="entry name" value="DNA_helicase_pif1-like_DEAD"/>
</dbReference>
<dbReference type="GO" id="GO:0006310">
    <property type="term" value="P:DNA recombination"/>
    <property type="evidence" value="ECO:0007669"/>
    <property type="project" value="UniProtKB-KW"/>
</dbReference>
<protein>
    <recommendedName>
        <fullName evidence="2">ATP-dependent DNA helicase</fullName>
        <ecNumber evidence="2">5.6.2.3</ecNumber>
    </recommendedName>
</protein>
<evidence type="ECO:0000313" key="6">
    <source>
        <dbReference type="Proteomes" id="UP001152523"/>
    </source>
</evidence>
<evidence type="ECO:0000259" key="3">
    <source>
        <dbReference type="Pfam" id="PF05970"/>
    </source>
</evidence>
<dbReference type="Gene3D" id="3.40.50.300">
    <property type="entry name" value="P-loop containing nucleotide triphosphate hydrolases"/>
    <property type="match status" value="2"/>
</dbReference>
<feature type="domain" description="DNA helicase Pif1-like 2B" evidence="4">
    <location>
        <begin position="553"/>
        <end position="598"/>
    </location>
</feature>
<keyword evidence="2" id="KW-0067">ATP-binding</keyword>
<gene>
    <name evidence="5" type="ORF">CEPIT_LOCUS43969</name>
</gene>